<dbReference type="Proteomes" id="UP000177629">
    <property type="component" value="Unassembled WGS sequence"/>
</dbReference>
<dbReference type="PANTHER" id="PTHR43861:SF6">
    <property type="entry name" value="METHYLTRANSFERASE TYPE 11"/>
    <property type="match status" value="1"/>
</dbReference>
<evidence type="ECO:0000313" key="1">
    <source>
        <dbReference type="EMBL" id="OHA47663.1"/>
    </source>
</evidence>
<dbReference type="Pfam" id="PF13489">
    <property type="entry name" value="Methyltransf_23"/>
    <property type="match status" value="1"/>
</dbReference>
<reference evidence="1 2" key="1">
    <citation type="journal article" date="2016" name="Nat. Commun.">
        <title>Thousands of microbial genomes shed light on interconnected biogeochemical processes in an aquifer system.</title>
        <authorList>
            <person name="Anantharaman K."/>
            <person name="Brown C.T."/>
            <person name="Hug L.A."/>
            <person name="Sharon I."/>
            <person name="Castelle C.J."/>
            <person name="Probst A.J."/>
            <person name="Thomas B.C."/>
            <person name="Singh A."/>
            <person name="Wilkins M.J."/>
            <person name="Karaoz U."/>
            <person name="Brodie E.L."/>
            <person name="Williams K.H."/>
            <person name="Hubbard S.S."/>
            <person name="Banfield J.F."/>
        </authorList>
    </citation>
    <scope>NUCLEOTIDE SEQUENCE [LARGE SCALE GENOMIC DNA]</scope>
</reference>
<dbReference type="PANTHER" id="PTHR43861">
    <property type="entry name" value="TRANS-ACONITATE 2-METHYLTRANSFERASE-RELATED"/>
    <property type="match status" value="1"/>
</dbReference>
<dbReference type="InterPro" id="IPR029063">
    <property type="entry name" value="SAM-dependent_MTases_sf"/>
</dbReference>
<dbReference type="EMBL" id="MHSS01000015">
    <property type="protein sequence ID" value="OHA47663.1"/>
    <property type="molecule type" value="Genomic_DNA"/>
</dbReference>
<name>A0A1G2PHB2_9BACT</name>
<protein>
    <recommendedName>
        <fullName evidence="3">Methyltransferase type 11 domain-containing protein</fullName>
    </recommendedName>
</protein>
<evidence type="ECO:0000313" key="2">
    <source>
        <dbReference type="Proteomes" id="UP000177629"/>
    </source>
</evidence>
<accession>A0A1G2PHB2</accession>
<dbReference type="Gene3D" id="3.40.50.150">
    <property type="entry name" value="Vaccinia Virus protein VP39"/>
    <property type="match status" value="1"/>
</dbReference>
<dbReference type="SUPFAM" id="SSF53335">
    <property type="entry name" value="S-adenosyl-L-methionine-dependent methyltransferases"/>
    <property type="match status" value="1"/>
</dbReference>
<sequence length="245" mass="28090">MEYDQYWNTVSAVAEPSQWPAWQLLEGYIREGQLRLEIGAGIRPKLPFSGTIFLDTSENAARRLAQRGALTVVHDAQHPLPFPDENFDLVGAFEVLEHIKDDVATIRDIKRILKPNGYFICSVPAHMAYWSPWDEFVGHHRRYDPRALHQIFIREGFQVLQLCAFQNIVYWFQRTVMYRVALRGVVWSAQQFPSVFSRAVDDVSFAPVVKLMNLFKKSGLVCWDPSAGDFPDGSVTNLMVVCKKI</sequence>
<dbReference type="STRING" id="1802362.A2806_03545"/>
<comment type="caution">
    <text evidence="1">The sequence shown here is derived from an EMBL/GenBank/DDBJ whole genome shotgun (WGS) entry which is preliminary data.</text>
</comment>
<dbReference type="CDD" id="cd02440">
    <property type="entry name" value="AdoMet_MTases"/>
    <property type="match status" value="1"/>
</dbReference>
<gene>
    <name evidence="1" type="ORF">A2806_03545</name>
</gene>
<dbReference type="AlphaFoldDB" id="A0A1G2PHB2"/>
<organism evidence="1 2">
    <name type="scientific">Candidatus Terrybacteria bacterium RIFCSPHIGHO2_01_FULL_48_17</name>
    <dbReference type="NCBI Taxonomy" id="1802362"/>
    <lineage>
        <taxon>Bacteria</taxon>
        <taxon>Candidatus Terryibacteriota</taxon>
    </lineage>
</organism>
<evidence type="ECO:0008006" key="3">
    <source>
        <dbReference type="Google" id="ProtNLM"/>
    </source>
</evidence>
<proteinExistence type="predicted"/>